<name>A0A0F7L799_9VIRU</name>
<protein>
    <submittedName>
        <fullName evidence="1">Uncharacterized protein</fullName>
    </submittedName>
</protein>
<sequence>MKIGKYNFTSQNQALDAIDSLGTATDENGNEYSTSKSTFVHLGHIVLTPGEYDEDGNETVAPILSDDWHVDVLWTDLIPDEDGNVDHPEGWADHSAVIEGEGVHAFFGLNYQSLSF</sequence>
<reference evidence="1" key="2">
    <citation type="submission" date="2015-03" db="EMBL/GenBank/DDBJ databases">
        <authorList>
            <person name="Chow C.-E.T."/>
            <person name="Winget D.M."/>
            <person name="White R.A.III."/>
            <person name="Hallam S.J."/>
            <person name="Suttle C.A."/>
        </authorList>
    </citation>
    <scope>NUCLEOTIDE SEQUENCE</scope>
    <source>
        <strain evidence="1">H4084976</strain>
    </source>
</reference>
<accession>A0A0F7L799</accession>
<dbReference type="EMBL" id="KR029593">
    <property type="protein sequence ID" value="AKH47413.1"/>
    <property type="molecule type" value="Genomic_DNA"/>
</dbReference>
<proteinExistence type="predicted"/>
<evidence type="ECO:0000313" key="1">
    <source>
        <dbReference type="EMBL" id="AKH47413.1"/>
    </source>
</evidence>
<organism evidence="1">
    <name type="scientific">uncultured marine virus</name>
    <dbReference type="NCBI Taxonomy" id="186617"/>
    <lineage>
        <taxon>Viruses</taxon>
        <taxon>environmental samples</taxon>
    </lineage>
</organism>
<reference evidence="1" key="1">
    <citation type="journal article" date="2015" name="Front. Microbiol.">
        <title>Combining genomic sequencing methods to explore viral diversity and reveal potential virus-host interactions.</title>
        <authorList>
            <person name="Chow C.E."/>
            <person name="Winget D.M."/>
            <person name="White R.A.III."/>
            <person name="Hallam S.J."/>
            <person name="Suttle C.A."/>
        </authorList>
    </citation>
    <scope>NUCLEOTIDE SEQUENCE</scope>
    <source>
        <strain evidence="1">H4084976</strain>
    </source>
</reference>